<reference evidence="8 9" key="1">
    <citation type="submission" date="2019-08" db="EMBL/GenBank/DDBJ databases">
        <authorList>
            <person name="Alioto T."/>
            <person name="Alioto T."/>
            <person name="Gomez Garrido J."/>
        </authorList>
    </citation>
    <scope>NUCLEOTIDE SEQUENCE [LARGE SCALE GENOMIC DNA]</scope>
</reference>
<evidence type="ECO:0000256" key="1">
    <source>
        <dbReference type="ARBA" id="ARBA00022448"/>
    </source>
</evidence>
<dbReference type="InterPro" id="IPR012292">
    <property type="entry name" value="Globin/Proto"/>
</dbReference>
<evidence type="ECO:0000259" key="7">
    <source>
        <dbReference type="PROSITE" id="PS01033"/>
    </source>
</evidence>
<dbReference type="Pfam" id="PF00042">
    <property type="entry name" value="Globin"/>
    <property type="match status" value="1"/>
</dbReference>
<dbReference type="InterPro" id="IPR009050">
    <property type="entry name" value="Globin-like_sf"/>
</dbReference>
<dbReference type="OrthoDB" id="436496at2759"/>
<dbReference type="Gene3D" id="1.10.490.10">
    <property type="entry name" value="Globins"/>
    <property type="match status" value="1"/>
</dbReference>
<dbReference type="GO" id="GO:0005344">
    <property type="term" value="F:oxygen carrier activity"/>
    <property type="evidence" value="ECO:0007669"/>
    <property type="project" value="UniProtKB-KW"/>
</dbReference>
<dbReference type="PANTHER" id="PTHR47217">
    <property type="entry name" value="GLOBIN-LIKE PROTEIN"/>
    <property type="match status" value="1"/>
</dbReference>
<dbReference type="PROSITE" id="PS01033">
    <property type="entry name" value="GLOBIN"/>
    <property type="match status" value="1"/>
</dbReference>
<evidence type="ECO:0000313" key="8">
    <source>
        <dbReference type="EMBL" id="VVC25581.1"/>
    </source>
</evidence>
<dbReference type="Proteomes" id="UP000325440">
    <property type="component" value="Unassembled WGS sequence"/>
</dbReference>
<keyword evidence="2 6" id="KW-0349">Heme</keyword>
<accession>A0A5E4M885</accession>
<dbReference type="AlphaFoldDB" id="A0A5E4M885"/>
<dbReference type="PANTHER" id="PTHR47217:SF1">
    <property type="entry name" value="GLOBIN-LIKE PROTEIN"/>
    <property type="match status" value="1"/>
</dbReference>
<dbReference type="CDD" id="cd01040">
    <property type="entry name" value="Mb-like"/>
    <property type="match status" value="1"/>
</dbReference>
<dbReference type="InterPro" id="IPR044399">
    <property type="entry name" value="Mb-like_M"/>
</dbReference>
<sequence length="150" mass="16550">MARSLSSEQISELKKSWSKLARDPCRLASDLVIRLFKENPEYQSLFKRLKGLSVDELASNSQFKVHASKVGASLVSAVDHLDKPDELEELLTDLGIKHKKYGLTPTHFQVIGDVLISMIAEAIGDTEPELLNLWKSSLASVIEVVVAACC</sequence>
<dbReference type="InterPro" id="IPR000971">
    <property type="entry name" value="Globin"/>
</dbReference>
<dbReference type="GO" id="GO:0019825">
    <property type="term" value="F:oxygen binding"/>
    <property type="evidence" value="ECO:0007669"/>
    <property type="project" value="InterPro"/>
</dbReference>
<keyword evidence="5" id="KW-0408">Iron</keyword>
<evidence type="ECO:0000256" key="5">
    <source>
        <dbReference type="ARBA" id="ARBA00023004"/>
    </source>
</evidence>
<evidence type="ECO:0000313" key="9">
    <source>
        <dbReference type="Proteomes" id="UP000325440"/>
    </source>
</evidence>
<feature type="domain" description="Globin" evidence="7">
    <location>
        <begin position="4"/>
        <end position="150"/>
    </location>
</feature>
<dbReference type="EMBL" id="CABPRJ010000015">
    <property type="protein sequence ID" value="VVC25581.1"/>
    <property type="molecule type" value="Genomic_DNA"/>
</dbReference>
<dbReference type="GO" id="GO:0046872">
    <property type="term" value="F:metal ion binding"/>
    <property type="evidence" value="ECO:0007669"/>
    <property type="project" value="UniProtKB-KW"/>
</dbReference>
<dbReference type="GO" id="GO:0020037">
    <property type="term" value="F:heme binding"/>
    <property type="evidence" value="ECO:0007669"/>
    <property type="project" value="InterPro"/>
</dbReference>
<keyword evidence="4" id="KW-0479">Metal-binding</keyword>
<proteinExistence type="inferred from homology"/>
<keyword evidence="1 6" id="KW-0813">Transport</keyword>
<evidence type="ECO:0000256" key="6">
    <source>
        <dbReference type="RuleBase" id="RU000356"/>
    </source>
</evidence>
<name>A0A5E4M885_9HEMI</name>
<evidence type="ECO:0000256" key="2">
    <source>
        <dbReference type="ARBA" id="ARBA00022617"/>
    </source>
</evidence>
<keyword evidence="9" id="KW-1185">Reference proteome</keyword>
<evidence type="ECO:0000256" key="4">
    <source>
        <dbReference type="ARBA" id="ARBA00022723"/>
    </source>
</evidence>
<dbReference type="PRINTS" id="PR01907">
    <property type="entry name" value="WORMGLOBIN"/>
</dbReference>
<gene>
    <name evidence="8" type="ORF">CINCED_3A012158</name>
</gene>
<dbReference type="SUPFAM" id="SSF46458">
    <property type="entry name" value="Globin-like"/>
    <property type="match status" value="1"/>
</dbReference>
<evidence type="ECO:0000256" key="3">
    <source>
        <dbReference type="ARBA" id="ARBA00022621"/>
    </source>
</evidence>
<organism evidence="8 9">
    <name type="scientific">Cinara cedri</name>
    <dbReference type="NCBI Taxonomy" id="506608"/>
    <lineage>
        <taxon>Eukaryota</taxon>
        <taxon>Metazoa</taxon>
        <taxon>Ecdysozoa</taxon>
        <taxon>Arthropoda</taxon>
        <taxon>Hexapoda</taxon>
        <taxon>Insecta</taxon>
        <taxon>Pterygota</taxon>
        <taxon>Neoptera</taxon>
        <taxon>Paraneoptera</taxon>
        <taxon>Hemiptera</taxon>
        <taxon>Sternorrhyncha</taxon>
        <taxon>Aphidomorpha</taxon>
        <taxon>Aphidoidea</taxon>
        <taxon>Aphididae</taxon>
        <taxon>Lachninae</taxon>
        <taxon>Cinara</taxon>
    </lineage>
</organism>
<comment type="similarity">
    <text evidence="6">Belongs to the globin family.</text>
</comment>
<keyword evidence="3 6" id="KW-0561">Oxygen transport</keyword>
<protein>
    <submittedName>
        <fullName evidence="8">Globin,Globin-like</fullName>
    </submittedName>
</protein>